<dbReference type="InterPro" id="IPR040315">
    <property type="entry name" value="WDR46/Utp7"/>
</dbReference>
<dbReference type="PANTHER" id="PTHR14085:SF3">
    <property type="entry name" value="WD REPEAT-CONTAINING PROTEIN 46"/>
    <property type="match status" value="1"/>
</dbReference>
<keyword evidence="3" id="KW-1185">Reference proteome</keyword>
<dbReference type="GO" id="GO:0030686">
    <property type="term" value="C:90S preribosome"/>
    <property type="evidence" value="ECO:0007669"/>
    <property type="project" value="TreeGrafter"/>
</dbReference>
<dbReference type="EMBL" id="LSSM01000703">
    <property type="protein sequence ID" value="OMJ28126.1"/>
    <property type="molecule type" value="Genomic_DNA"/>
</dbReference>
<dbReference type="GO" id="GO:0032040">
    <property type="term" value="C:small-subunit processome"/>
    <property type="evidence" value="ECO:0007669"/>
    <property type="project" value="TreeGrafter"/>
</dbReference>
<dbReference type="OrthoDB" id="10251154at2759"/>
<dbReference type="Proteomes" id="UP000187429">
    <property type="component" value="Unassembled WGS sequence"/>
</dbReference>
<dbReference type="AlphaFoldDB" id="A0A1R1YN07"/>
<protein>
    <submittedName>
        <fullName evidence="2">Putative U3 small nucleolar RNA-associated protein 7</fullName>
    </submittedName>
</protein>
<organism evidence="2 3">
    <name type="scientific">Smittium culicis</name>
    <dbReference type="NCBI Taxonomy" id="133412"/>
    <lineage>
        <taxon>Eukaryota</taxon>
        <taxon>Fungi</taxon>
        <taxon>Fungi incertae sedis</taxon>
        <taxon>Zoopagomycota</taxon>
        <taxon>Kickxellomycotina</taxon>
        <taxon>Harpellomycetes</taxon>
        <taxon>Harpellales</taxon>
        <taxon>Legeriomycetaceae</taxon>
        <taxon>Smittium</taxon>
    </lineage>
</organism>
<name>A0A1R1YN07_9FUNG</name>
<dbReference type="PANTHER" id="PTHR14085">
    <property type="entry name" value="WD-REPEAT PROTEIN BING4"/>
    <property type="match status" value="1"/>
</dbReference>
<feature type="compositionally biased region" description="Polar residues" evidence="1">
    <location>
        <begin position="219"/>
        <end position="228"/>
    </location>
</feature>
<feature type="region of interest" description="Disordered" evidence="1">
    <location>
        <begin position="216"/>
        <end position="272"/>
    </location>
</feature>
<sequence>MLLGGRKGHIASIDWKGTKIVTEFNVKETIRDVTCAEEVCVHIRQIRRRGALFEKNDRDASDELFALPLFAYIYREPGGSEVPGHVDGIDSFRDQDKAGPVRPAAQLLHGETRELHGHQSAGRFGGGHGPDHNGVEGRAEAEGEEPVPLAPDALAAIEHAAVCSKQRREGEVIGLLDKVSHELICLDPAVVGTVDTTRMSSADKIDLEKKKLQAKLKRSTASGRNEQQAADNADGDSDPSASASASFNGDDGELRKRARGRNSSAKRKLRKTQKNVIDLKKLSALNQVGKQEKIAKIKDAFAESSGYELDGPLSKFYKEKINREFS</sequence>
<accession>A0A1R1YN07</accession>
<feature type="region of interest" description="Disordered" evidence="1">
    <location>
        <begin position="117"/>
        <end position="145"/>
    </location>
</feature>
<comment type="caution">
    <text evidence="2">The sequence shown here is derived from an EMBL/GenBank/DDBJ whole genome shotgun (WGS) entry which is preliminary data.</text>
</comment>
<feature type="compositionally biased region" description="Basic and acidic residues" evidence="1">
    <location>
        <begin position="129"/>
        <end position="141"/>
    </location>
</feature>
<proteinExistence type="predicted"/>
<reference evidence="3" key="1">
    <citation type="submission" date="2017-01" db="EMBL/GenBank/DDBJ databases">
        <authorList>
            <person name="Wang Y."/>
            <person name="White M."/>
            <person name="Kvist S."/>
            <person name="Moncalvo J.-M."/>
        </authorList>
    </citation>
    <scope>NUCLEOTIDE SEQUENCE [LARGE SCALE GENOMIC DNA]</scope>
    <source>
        <strain evidence="3">ID-206-W2</strain>
    </source>
</reference>
<evidence type="ECO:0000313" key="2">
    <source>
        <dbReference type="EMBL" id="OMJ28126.1"/>
    </source>
</evidence>
<gene>
    <name evidence="2" type="ORF">AYI69_g2400</name>
</gene>
<evidence type="ECO:0000256" key="1">
    <source>
        <dbReference type="SAM" id="MobiDB-lite"/>
    </source>
</evidence>
<evidence type="ECO:0000313" key="3">
    <source>
        <dbReference type="Proteomes" id="UP000187429"/>
    </source>
</evidence>
<feature type="compositionally biased region" description="Basic residues" evidence="1">
    <location>
        <begin position="256"/>
        <end position="272"/>
    </location>
</feature>
<dbReference type="GO" id="GO:0000462">
    <property type="term" value="P:maturation of SSU-rRNA from tricistronic rRNA transcript (SSU-rRNA, 5.8S rRNA, LSU-rRNA)"/>
    <property type="evidence" value="ECO:0007669"/>
    <property type="project" value="TreeGrafter"/>
</dbReference>